<keyword evidence="3" id="KW-1185">Reference proteome</keyword>
<feature type="region of interest" description="Disordered" evidence="1">
    <location>
        <begin position="1"/>
        <end position="62"/>
    </location>
</feature>
<evidence type="ECO:0000313" key="2">
    <source>
        <dbReference type="EMBL" id="KJA26359.1"/>
    </source>
</evidence>
<dbReference type="Proteomes" id="UP000054270">
    <property type="component" value="Unassembled WGS sequence"/>
</dbReference>
<name>A0A0D2P615_HYPSF</name>
<protein>
    <submittedName>
        <fullName evidence="2">Uncharacterized protein</fullName>
    </submittedName>
</protein>
<evidence type="ECO:0000313" key="3">
    <source>
        <dbReference type="Proteomes" id="UP000054270"/>
    </source>
</evidence>
<evidence type="ECO:0000256" key="1">
    <source>
        <dbReference type="SAM" id="MobiDB-lite"/>
    </source>
</evidence>
<proteinExistence type="predicted"/>
<reference evidence="3" key="1">
    <citation type="submission" date="2014-04" db="EMBL/GenBank/DDBJ databases">
        <title>Evolutionary Origins and Diversification of the Mycorrhizal Mutualists.</title>
        <authorList>
            <consortium name="DOE Joint Genome Institute"/>
            <consortium name="Mycorrhizal Genomics Consortium"/>
            <person name="Kohler A."/>
            <person name="Kuo A."/>
            <person name="Nagy L.G."/>
            <person name="Floudas D."/>
            <person name="Copeland A."/>
            <person name="Barry K.W."/>
            <person name="Cichocki N."/>
            <person name="Veneault-Fourrey C."/>
            <person name="LaButti K."/>
            <person name="Lindquist E.A."/>
            <person name="Lipzen A."/>
            <person name="Lundell T."/>
            <person name="Morin E."/>
            <person name="Murat C."/>
            <person name="Riley R."/>
            <person name="Ohm R."/>
            <person name="Sun H."/>
            <person name="Tunlid A."/>
            <person name="Henrissat B."/>
            <person name="Grigoriev I.V."/>
            <person name="Hibbett D.S."/>
            <person name="Martin F."/>
        </authorList>
    </citation>
    <scope>NUCLEOTIDE SEQUENCE [LARGE SCALE GENOMIC DNA]</scope>
    <source>
        <strain evidence="3">FD-334 SS-4</strain>
    </source>
</reference>
<accession>A0A0D2P615</accession>
<organism evidence="2 3">
    <name type="scientific">Hypholoma sublateritium (strain FD-334 SS-4)</name>
    <dbReference type="NCBI Taxonomy" id="945553"/>
    <lineage>
        <taxon>Eukaryota</taxon>
        <taxon>Fungi</taxon>
        <taxon>Dikarya</taxon>
        <taxon>Basidiomycota</taxon>
        <taxon>Agaricomycotina</taxon>
        <taxon>Agaricomycetes</taxon>
        <taxon>Agaricomycetidae</taxon>
        <taxon>Agaricales</taxon>
        <taxon>Agaricineae</taxon>
        <taxon>Strophariaceae</taxon>
        <taxon>Hypholoma</taxon>
    </lineage>
</organism>
<gene>
    <name evidence="2" type="ORF">HYPSUDRAFT_317480</name>
</gene>
<dbReference type="AlphaFoldDB" id="A0A0D2P615"/>
<feature type="compositionally biased region" description="Low complexity" evidence="1">
    <location>
        <begin position="1"/>
        <end position="15"/>
    </location>
</feature>
<dbReference type="EMBL" id="KN817528">
    <property type="protein sequence ID" value="KJA26359.1"/>
    <property type="molecule type" value="Genomic_DNA"/>
</dbReference>
<sequence>MAASQSESPIASSASDSDEHNHIDSLAAPQPVQLHIASHNTRSNDKSTNDYGFPPALTSPEERTNYLLQRSQQLERRFSREVKSVESPLDDTKFYLRYKYGYSSSAMLSRT</sequence>